<feature type="transmembrane region" description="Helical" evidence="1">
    <location>
        <begin position="100"/>
        <end position="118"/>
    </location>
</feature>
<feature type="transmembrane region" description="Helical" evidence="1">
    <location>
        <begin position="147"/>
        <end position="168"/>
    </location>
</feature>
<feature type="transmembrane region" description="Helical" evidence="1">
    <location>
        <begin position="73"/>
        <end position="94"/>
    </location>
</feature>
<name>A0A7W9YXN5_9HYPH</name>
<keyword evidence="1" id="KW-0812">Transmembrane</keyword>
<dbReference type="InterPro" id="IPR037185">
    <property type="entry name" value="EmrE-like"/>
</dbReference>
<dbReference type="SUPFAM" id="SSF103481">
    <property type="entry name" value="Multidrug resistance efflux transporter EmrE"/>
    <property type="match status" value="2"/>
</dbReference>
<feature type="transmembrane region" description="Helical" evidence="1">
    <location>
        <begin position="262"/>
        <end position="280"/>
    </location>
</feature>
<dbReference type="InterPro" id="IPR000620">
    <property type="entry name" value="EamA_dom"/>
</dbReference>
<dbReference type="EMBL" id="JACHEJ010000002">
    <property type="protein sequence ID" value="MBB6178976.1"/>
    <property type="molecule type" value="Genomic_DNA"/>
</dbReference>
<dbReference type="RefSeq" id="WP_077547022.1">
    <property type="nucleotide sequence ID" value="NZ_JACHEJ010000002.1"/>
</dbReference>
<evidence type="ECO:0000256" key="1">
    <source>
        <dbReference type="SAM" id="Phobius"/>
    </source>
</evidence>
<evidence type="ECO:0000313" key="3">
    <source>
        <dbReference type="EMBL" id="MBB6178976.1"/>
    </source>
</evidence>
<dbReference type="Gene3D" id="1.10.3730.20">
    <property type="match status" value="2"/>
</dbReference>
<evidence type="ECO:0000313" key="4">
    <source>
        <dbReference type="Proteomes" id="UP000535501"/>
    </source>
</evidence>
<dbReference type="Pfam" id="PF00892">
    <property type="entry name" value="EamA"/>
    <property type="match status" value="2"/>
</dbReference>
<keyword evidence="4" id="KW-1185">Reference proteome</keyword>
<feature type="domain" description="EamA" evidence="2">
    <location>
        <begin position="149"/>
        <end position="278"/>
    </location>
</feature>
<feature type="transmembrane region" description="Helical" evidence="1">
    <location>
        <begin position="35"/>
        <end position="53"/>
    </location>
</feature>
<dbReference type="GO" id="GO:0016020">
    <property type="term" value="C:membrane"/>
    <property type="evidence" value="ECO:0007669"/>
    <property type="project" value="InterPro"/>
</dbReference>
<organism evidence="3 4">
    <name type="scientific">Pseudorhizobium flavum</name>
    <dbReference type="NCBI Taxonomy" id="1335061"/>
    <lineage>
        <taxon>Bacteria</taxon>
        <taxon>Pseudomonadati</taxon>
        <taxon>Pseudomonadota</taxon>
        <taxon>Alphaproteobacteria</taxon>
        <taxon>Hyphomicrobiales</taxon>
        <taxon>Rhizobiaceae</taxon>
        <taxon>Rhizobium/Agrobacterium group</taxon>
        <taxon>Pseudorhizobium</taxon>
    </lineage>
</organism>
<dbReference type="AlphaFoldDB" id="A0A7W9YXN5"/>
<feature type="transmembrane region" description="Helical" evidence="1">
    <location>
        <begin position="125"/>
        <end position="141"/>
    </location>
</feature>
<comment type="caution">
    <text evidence="3">The sequence shown here is derived from an EMBL/GenBank/DDBJ whole genome shotgun (WGS) entry which is preliminary data.</text>
</comment>
<dbReference type="Proteomes" id="UP000535501">
    <property type="component" value="Unassembled WGS sequence"/>
</dbReference>
<protein>
    <submittedName>
        <fullName evidence="3">Drug/metabolite transporter (DMT)-like permease</fullName>
    </submittedName>
</protein>
<evidence type="ECO:0000259" key="2">
    <source>
        <dbReference type="Pfam" id="PF00892"/>
    </source>
</evidence>
<feature type="transmembrane region" description="Helical" evidence="1">
    <location>
        <begin position="235"/>
        <end position="256"/>
    </location>
</feature>
<accession>A0A7W9YXN5</accession>
<feature type="transmembrane region" description="Helical" evidence="1">
    <location>
        <begin position="180"/>
        <end position="202"/>
    </location>
</feature>
<reference evidence="3 4" key="1">
    <citation type="submission" date="2020-08" db="EMBL/GenBank/DDBJ databases">
        <title>Genomic Encyclopedia of Type Strains, Phase IV (KMG-IV): sequencing the most valuable type-strain genomes for metagenomic binning, comparative biology and taxonomic classification.</title>
        <authorList>
            <person name="Goeker M."/>
        </authorList>
    </citation>
    <scope>NUCLEOTIDE SEQUENCE [LARGE SCALE GENOMIC DNA]</scope>
    <source>
        <strain evidence="3 4">DSM 102134</strain>
    </source>
</reference>
<proteinExistence type="predicted"/>
<dbReference type="PANTHER" id="PTHR22911:SF103">
    <property type="entry name" value="BLR2811 PROTEIN"/>
    <property type="match status" value="1"/>
</dbReference>
<feature type="transmembrane region" description="Helical" evidence="1">
    <location>
        <begin position="208"/>
        <end position="226"/>
    </location>
</feature>
<dbReference type="PANTHER" id="PTHR22911">
    <property type="entry name" value="ACYL-MALONYL CONDENSING ENZYME-RELATED"/>
    <property type="match status" value="1"/>
</dbReference>
<feature type="domain" description="EamA" evidence="2">
    <location>
        <begin position="6"/>
        <end position="140"/>
    </location>
</feature>
<keyword evidence="1" id="KW-0472">Membrane</keyword>
<sequence length="298" mass="32029">MTSRATGLVFALMAVTIFSIQDGVSKHLADNYPAVFIAMMRYWAFAAFAVALASRSQAGVSGTAATPRPWLQVFRGVLLALQIVVAITSFAVVGLAQSQAILQSAPLIVALLSMPLLGERVGWRRWTAIAVGFVGVLLILKPEAGGFDLGLLLPVACAFLYSLYSITTRLASRTDSANTSFFYTGVAGAVAISLVGPFYWTSFEGNDGWWMLLLCVLGISGHYLLIRAFDHIDAVIVQSMSYLQLVLVTLIGVFIYGETLGFNMIVGSLIVVAAGLFTIYREARSGRKLLPMDPSGEL</sequence>
<gene>
    <name evidence="3" type="ORF">HNQ75_000930</name>
</gene>
<keyword evidence="1" id="KW-1133">Transmembrane helix</keyword>